<name>A0A099T5I7_METMT</name>
<dbReference type="RefSeq" id="WP_048193365.1">
    <property type="nucleotide sequence ID" value="NZ_CAAGSM010000001.1"/>
</dbReference>
<dbReference type="Proteomes" id="UP000029859">
    <property type="component" value="Unassembled WGS sequence"/>
</dbReference>
<evidence type="ECO:0000313" key="2">
    <source>
        <dbReference type="Proteomes" id="UP000029859"/>
    </source>
</evidence>
<protein>
    <submittedName>
        <fullName evidence="1">Uncharacterized protein</fullName>
    </submittedName>
</protein>
<dbReference type="EMBL" id="JRHO01000008">
    <property type="protein sequence ID" value="KGK99423.1"/>
    <property type="molecule type" value="Genomic_DNA"/>
</dbReference>
<comment type="caution">
    <text evidence="1">The sequence shown here is derived from an EMBL/GenBank/DDBJ whole genome shotgun (WGS) entry which is preliminary data.</text>
</comment>
<organism evidence="1 2">
    <name type="scientific">Methanococcoides methylutens</name>
    <dbReference type="NCBI Taxonomy" id="2226"/>
    <lineage>
        <taxon>Archaea</taxon>
        <taxon>Methanobacteriati</taxon>
        <taxon>Methanobacteriota</taxon>
        <taxon>Stenosarchaea group</taxon>
        <taxon>Methanomicrobia</taxon>
        <taxon>Methanosarcinales</taxon>
        <taxon>Methanosarcinaceae</taxon>
        <taxon>Methanococcoides</taxon>
    </lineage>
</organism>
<dbReference type="AlphaFoldDB" id="A0A099T5I7"/>
<proteinExistence type="predicted"/>
<dbReference type="OrthoDB" id="385965at2157"/>
<evidence type="ECO:0000313" key="1">
    <source>
        <dbReference type="EMBL" id="KGK99423.1"/>
    </source>
</evidence>
<accession>A0A099T5I7</accession>
<keyword evidence="2" id="KW-1185">Reference proteome</keyword>
<sequence length="79" mass="9179">MLSFLLSRRFNPYYTDASTLTKMVKKANNLPWKTDVQIKNNLVAVYIAERNASIENESDINALIGLQNMWRILFSKIKN</sequence>
<gene>
    <name evidence="1" type="ORF">LI82_02475</name>
</gene>
<reference evidence="1 2" key="1">
    <citation type="submission" date="2014-09" db="EMBL/GenBank/DDBJ databases">
        <title>Draft genome sequence of an obligately methylotrophic methanogen, Methanococcoides methylutens, isolated from marine sediment.</title>
        <authorList>
            <person name="Guan Y."/>
            <person name="Ngugi D.K."/>
            <person name="Blom J."/>
            <person name="Ali S."/>
            <person name="Ferry J.G."/>
            <person name="Stingl U."/>
        </authorList>
    </citation>
    <scope>NUCLEOTIDE SEQUENCE [LARGE SCALE GENOMIC DNA]</scope>
    <source>
        <strain evidence="1 2">DSM 2657</strain>
    </source>
</reference>